<name>A0A0S4L0X1_9BACT</name>
<dbReference type="NCBIfam" id="NF033546">
    <property type="entry name" value="transpos_IS21"/>
    <property type="match status" value="1"/>
</dbReference>
<dbReference type="InterPro" id="IPR012337">
    <property type="entry name" value="RNaseH-like_sf"/>
</dbReference>
<evidence type="ECO:0000313" key="4">
    <source>
        <dbReference type="EMBL" id="CUS38611.1"/>
    </source>
</evidence>
<keyword evidence="5" id="KW-1185">Reference proteome</keyword>
<dbReference type="PANTHER" id="PTHR35004:SF7">
    <property type="entry name" value="INTEGRASE PROTEIN"/>
    <property type="match status" value="1"/>
</dbReference>
<dbReference type="InterPro" id="IPR001584">
    <property type="entry name" value="Integrase_cat-core"/>
</dbReference>
<dbReference type="AlphaFoldDB" id="A0A0S4L0X1"/>
<dbReference type="STRING" id="1742972.COMA1_10003"/>
<protein>
    <submittedName>
        <fullName evidence="3">Transposase</fullName>
    </submittedName>
</protein>
<accession>A0A0S4L0X1</accession>
<dbReference type="PANTHER" id="PTHR35004">
    <property type="entry name" value="TRANSPOSASE RV3428C-RELATED"/>
    <property type="match status" value="1"/>
</dbReference>
<dbReference type="PROSITE" id="PS50994">
    <property type="entry name" value="INTEGRASE"/>
    <property type="match status" value="1"/>
</dbReference>
<dbReference type="GO" id="GO:0003676">
    <property type="term" value="F:nucleic acid binding"/>
    <property type="evidence" value="ECO:0007669"/>
    <property type="project" value="InterPro"/>
</dbReference>
<dbReference type="EMBL" id="CZQA01000011">
    <property type="protein sequence ID" value="CUS38611.1"/>
    <property type="molecule type" value="Genomic_DNA"/>
</dbReference>
<dbReference type="InterPro" id="IPR054353">
    <property type="entry name" value="IstA-like_C"/>
</dbReference>
<evidence type="ECO:0000313" key="5">
    <source>
        <dbReference type="Proteomes" id="UP000199032"/>
    </source>
</evidence>
<dbReference type="Pfam" id="PF22483">
    <property type="entry name" value="Mu-transpos_C_2"/>
    <property type="match status" value="1"/>
</dbReference>
<dbReference type="RefSeq" id="WP_245630774.1">
    <property type="nucleotide sequence ID" value="NZ_CZQA01000001.1"/>
</dbReference>
<feature type="domain" description="Integrase catalytic" evidence="2">
    <location>
        <begin position="8"/>
        <end position="183"/>
    </location>
</feature>
<comment type="similarity">
    <text evidence="1">Belongs to the transposase IS21/IS408/IS1162 family.</text>
</comment>
<dbReference type="Proteomes" id="UP000199032">
    <property type="component" value="Unassembled WGS sequence"/>
</dbReference>
<reference evidence="3 5" key="1">
    <citation type="submission" date="2015-10" db="EMBL/GenBank/DDBJ databases">
        <authorList>
            <person name="Gilbert D.G."/>
        </authorList>
    </citation>
    <scope>NUCLEOTIDE SEQUENCE [LARGE SCALE GENOMIC DNA]</scope>
    <source>
        <strain evidence="3">COMA1</strain>
    </source>
</reference>
<dbReference type="GO" id="GO:0015074">
    <property type="term" value="P:DNA integration"/>
    <property type="evidence" value="ECO:0007669"/>
    <property type="project" value="InterPro"/>
</dbReference>
<organism evidence="3 5">
    <name type="scientific">Candidatus Nitrospira nitrosa</name>
    <dbReference type="NCBI Taxonomy" id="1742972"/>
    <lineage>
        <taxon>Bacteria</taxon>
        <taxon>Pseudomonadati</taxon>
        <taxon>Nitrospirota</taxon>
        <taxon>Nitrospiria</taxon>
        <taxon>Nitrospirales</taxon>
        <taxon>Nitrospiraceae</taxon>
        <taxon>Nitrospira</taxon>
    </lineage>
</organism>
<gene>
    <name evidence="3" type="ORF">COMA1_10003</name>
    <name evidence="4" type="ORF">COMA1_50198</name>
</gene>
<dbReference type="InterPro" id="IPR036397">
    <property type="entry name" value="RNaseH_sf"/>
</dbReference>
<dbReference type="EMBL" id="CZQA01000001">
    <property type="protein sequence ID" value="CUS31233.1"/>
    <property type="molecule type" value="Genomic_DNA"/>
</dbReference>
<dbReference type="Gene3D" id="3.30.420.10">
    <property type="entry name" value="Ribonuclease H-like superfamily/Ribonuclease H"/>
    <property type="match status" value="1"/>
</dbReference>
<sequence length="289" mass="33145">MRRATVRFETAPGRQLQSDWAEQRTQLAGQETVVHFIVNTLGFSRRFHFWCTDREDAEHTYDGLIRSFEWFAGVPAEVLVDNQKAAVLAHPRGGPARFHPRFVDLAGHYGFVPRACQPARAQTKGKDERMVGYIKHHFFVRYRAFESWAHLNQLAAQWLREEADQRRHGTVQEIVAERFAREAPALRPLPATRYDTAYREIRQVSWDAYIEVRGRRYSVPADLAGQTVQIRLTLENELAVYHDEQLVVTHCVVPGAPGWVTVPSHHAALWAQTLAVEQRPLAVYEEVGA</sequence>
<evidence type="ECO:0000313" key="3">
    <source>
        <dbReference type="EMBL" id="CUS31233.1"/>
    </source>
</evidence>
<evidence type="ECO:0000259" key="2">
    <source>
        <dbReference type="PROSITE" id="PS50994"/>
    </source>
</evidence>
<dbReference type="SUPFAM" id="SSF53098">
    <property type="entry name" value="Ribonuclease H-like"/>
    <property type="match status" value="1"/>
</dbReference>
<dbReference type="Pfam" id="PF00665">
    <property type="entry name" value="rve"/>
    <property type="match status" value="1"/>
</dbReference>
<proteinExistence type="inferred from homology"/>
<evidence type="ECO:0000256" key="1">
    <source>
        <dbReference type="ARBA" id="ARBA00009277"/>
    </source>
</evidence>